<dbReference type="SMART" id="SM00060">
    <property type="entry name" value="FN3"/>
    <property type="match status" value="4"/>
</dbReference>
<dbReference type="CDD" id="cd00063">
    <property type="entry name" value="FN3"/>
    <property type="match status" value="3"/>
</dbReference>
<feature type="domain" description="Fibronectin type-III" evidence="12">
    <location>
        <begin position="109"/>
        <end position="210"/>
    </location>
</feature>
<evidence type="ECO:0000256" key="9">
    <source>
        <dbReference type="ARBA" id="ARBA00023170"/>
    </source>
</evidence>
<dbReference type="Pfam" id="PF00041">
    <property type="entry name" value="fn3"/>
    <property type="match status" value="1"/>
</dbReference>
<dbReference type="Proteomes" id="UP000694555">
    <property type="component" value="Unplaced"/>
</dbReference>
<accession>A0A8C0BLY5</accession>
<keyword evidence="6" id="KW-0677">Repeat</keyword>
<evidence type="ECO:0000256" key="3">
    <source>
        <dbReference type="ARBA" id="ARBA00022475"/>
    </source>
</evidence>
<dbReference type="InterPro" id="IPR013783">
    <property type="entry name" value="Ig-like_fold"/>
</dbReference>
<dbReference type="FunFam" id="2.60.40.10:FF:000414">
    <property type="entry name" value="Interleukin-6 receptor subunit beta"/>
    <property type="match status" value="1"/>
</dbReference>
<comment type="subcellular location">
    <subcellularLocation>
        <location evidence="1">Cell membrane</location>
        <topology evidence="1">Single-pass type I membrane protein</topology>
    </subcellularLocation>
</comment>
<dbReference type="GO" id="GO:0005886">
    <property type="term" value="C:plasma membrane"/>
    <property type="evidence" value="ECO:0007669"/>
    <property type="project" value="UniProtKB-SubCell"/>
</dbReference>
<evidence type="ECO:0000256" key="11">
    <source>
        <dbReference type="SAM" id="Phobius"/>
    </source>
</evidence>
<keyword evidence="5" id="KW-0732">Signal</keyword>
<evidence type="ECO:0000256" key="8">
    <source>
        <dbReference type="ARBA" id="ARBA00023136"/>
    </source>
</evidence>
<dbReference type="AlphaFoldDB" id="A0A8C0BLY5"/>
<comment type="similarity">
    <text evidence="2">Belongs to the type I cytokine receptor family. Type 2 subfamily.</text>
</comment>
<evidence type="ECO:0000256" key="10">
    <source>
        <dbReference type="ARBA" id="ARBA00023180"/>
    </source>
</evidence>
<feature type="transmembrane region" description="Helical" evidence="11">
    <location>
        <begin position="69"/>
        <end position="90"/>
    </location>
</feature>
<reference evidence="13" key="2">
    <citation type="submission" date="2025-09" db="UniProtKB">
        <authorList>
            <consortium name="Ensembl"/>
        </authorList>
    </citation>
    <scope>IDENTIFICATION</scope>
</reference>
<name>A0A8C0BLY5_9AVES</name>
<evidence type="ECO:0000256" key="1">
    <source>
        <dbReference type="ARBA" id="ARBA00004251"/>
    </source>
</evidence>
<dbReference type="InterPro" id="IPR003961">
    <property type="entry name" value="FN3_dom"/>
</dbReference>
<evidence type="ECO:0000256" key="5">
    <source>
        <dbReference type="ARBA" id="ARBA00022729"/>
    </source>
</evidence>
<keyword evidence="10" id="KW-0325">Glycoprotein</keyword>
<dbReference type="Gene3D" id="2.60.40.10">
    <property type="entry name" value="Immunoglobulins"/>
    <property type="match status" value="5"/>
</dbReference>
<keyword evidence="9" id="KW-0675">Receptor</keyword>
<evidence type="ECO:0000256" key="6">
    <source>
        <dbReference type="ARBA" id="ARBA00022737"/>
    </source>
</evidence>
<evidence type="ECO:0000259" key="12">
    <source>
        <dbReference type="PROSITE" id="PS50853"/>
    </source>
</evidence>
<dbReference type="PANTHER" id="PTHR48423:SF1">
    <property type="entry name" value="INTERLEUKIN-27 RECEPTOR SUBUNIT ALPHA"/>
    <property type="match status" value="1"/>
</dbReference>
<keyword evidence="7 11" id="KW-1133">Transmembrane helix</keyword>
<dbReference type="InterPro" id="IPR052672">
    <property type="entry name" value="Type1_Cytokine_Rcpt_Type2"/>
</dbReference>
<keyword evidence="14" id="KW-1185">Reference proteome</keyword>
<dbReference type="PROSITE" id="PS50853">
    <property type="entry name" value="FN3"/>
    <property type="match status" value="2"/>
</dbReference>
<dbReference type="SUPFAM" id="SSF49265">
    <property type="entry name" value="Fibronectin type III"/>
    <property type="match status" value="3"/>
</dbReference>
<evidence type="ECO:0000313" key="13">
    <source>
        <dbReference type="Ensembl" id="ENSBJAP00000019112.1"/>
    </source>
</evidence>
<feature type="domain" description="Fibronectin type-III" evidence="12">
    <location>
        <begin position="412"/>
        <end position="506"/>
    </location>
</feature>
<evidence type="ECO:0000256" key="4">
    <source>
        <dbReference type="ARBA" id="ARBA00022692"/>
    </source>
</evidence>
<keyword evidence="3" id="KW-1003">Cell membrane</keyword>
<dbReference type="PANTHER" id="PTHR48423">
    <property type="entry name" value="INTERLEUKIN-27 RECEPTOR SUBUNIT ALPHA"/>
    <property type="match status" value="1"/>
</dbReference>
<dbReference type="Ensembl" id="ENSBJAT00000019639.1">
    <property type="protein sequence ID" value="ENSBJAP00000019112.1"/>
    <property type="gene ID" value="ENSBJAG00000012561.1"/>
</dbReference>
<organism evidence="13 14">
    <name type="scientific">Buteo japonicus</name>
    <dbReference type="NCBI Taxonomy" id="224669"/>
    <lineage>
        <taxon>Eukaryota</taxon>
        <taxon>Metazoa</taxon>
        <taxon>Chordata</taxon>
        <taxon>Craniata</taxon>
        <taxon>Vertebrata</taxon>
        <taxon>Euteleostomi</taxon>
        <taxon>Archelosauria</taxon>
        <taxon>Archosauria</taxon>
        <taxon>Dinosauria</taxon>
        <taxon>Saurischia</taxon>
        <taxon>Theropoda</taxon>
        <taxon>Coelurosauria</taxon>
        <taxon>Aves</taxon>
        <taxon>Neognathae</taxon>
        <taxon>Neoaves</taxon>
        <taxon>Telluraves</taxon>
        <taxon>Accipitrimorphae</taxon>
        <taxon>Accipitriformes</taxon>
        <taxon>Accipitridae</taxon>
        <taxon>Accipitrinae</taxon>
        <taxon>Buteo</taxon>
    </lineage>
</organism>
<evidence type="ECO:0000256" key="2">
    <source>
        <dbReference type="ARBA" id="ARBA00008921"/>
    </source>
</evidence>
<proteinExistence type="inferred from homology"/>
<sequence>GMWLDILGRKEVRGVLSFKECLFLNFFPPETPRNISCIYYFDAKLTCTWTSGRETHLTTNYTLYRKRMYIVGIIIKLLVTHIDGAILNFYKSIFPCYCFCFSILEKFEPPEILSVKKITGIKQLLTVTWKMPEKIIPSQGLICQVQYRNLYSNSSVSYINFLLNVKKTGSCNLTGLWDSTEYSVAIQCRSVESIFWSEWSREKTASTEEKAPSEKVDLWRVIESSCSAGIRSVYLMWKVYTLFPLNSFPPSGRILGYKIQYFPENRPALKMTNSTTDETFNLHLNEEAYNVSITAYNSAGNSPEAILRIPSTGEKTSQIIETVRTFTTNEEVVVEWIASKPEVTEYVVEWYEELETNPFSRSWQYVSNSTNWKTNKKNFKPFICYNISVYPVYGYKVAAPYSVQTYVQEKKPSEGPVADTGIPGKNEVTIKWKEISKDKRNGFISNYTIFYKPEDGKELNETVNSDVLQYRLKSLQANTQYTVYIMATNEAGGTSGEPKTFKTLKFSLGVCWPDIPNPAESIAEGSLLMNCENHVCDCTDINTKGMINGDKKILYNEENKVAKCFSPSMPYIITNQDIRSQMHSALIPAKEIHPIEMLEDDSCDSQQTSIKNEEDDNEEVLKLEDFSEKALFNPYLKNSVKTREFLVSENLPEHSKNEPKSQSAVLPPFQQNVAGQSYITLDMFGLATAH</sequence>
<keyword evidence="4 11" id="KW-0812">Transmembrane</keyword>
<dbReference type="InterPro" id="IPR036116">
    <property type="entry name" value="FN3_sf"/>
</dbReference>
<evidence type="ECO:0000313" key="14">
    <source>
        <dbReference type="Proteomes" id="UP000694555"/>
    </source>
</evidence>
<protein>
    <submittedName>
        <fullName evidence="13">Interleukin 31 receptor A</fullName>
    </submittedName>
</protein>
<reference evidence="13" key="1">
    <citation type="submission" date="2025-08" db="UniProtKB">
        <authorList>
            <consortium name="Ensembl"/>
        </authorList>
    </citation>
    <scope>IDENTIFICATION</scope>
</reference>
<evidence type="ECO:0000256" key="7">
    <source>
        <dbReference type="ARBA" id="ARBA00022989"/>
    </source>
</evidence>
<keyword evidence="8 11" id="KW-0472">Membrane</keyword>